<sequence length="148" mass="15988">MTSPSDVDTAVRSAVDTTVDLAAEQAEAAAVEDLLGRLIARGFKFVHPRDAEGELIAIVGVRVHGTVVDVVRFDSEDEVSAMRMPADEADILAPRTLQWRRDGDMHEVVDALLDLPDVSETPPQRRAGGRGCWVGGNRGQSVWLRASA</sequence>
<dbReference type="OrthoDB" id="3690349at2"/>
<name>H8G8W1_9PSEU</name>
<organism evidence="1 2">
    <name type="scientific">Saccharomonospora azurea NA-128</name>
    <dbReference type="NCBI Taxonomy" id="882081"/>
    <lineage>
        <taxon>Bacteria</taxon>
        <taxon>Bacillati</taxon>
        <taxon>Actinomycetota</taxon>
        <taxon>Actinomycetes</taxon>
        <taxon>Pseudonocardiales</taxon>
        <taxon>Pseudonocardiaceae</taxon>
        <taxon>Saccharomonospora</taxon>
    </lineage>
</organism>
<proteinExistence type="predicted"/>
<dbReference type="Proteomes" id="UP000004705">
    <property type="component" value="Chromosome"/>
</dbReference>
<dbReference type="HOGENOM" id="CLU_1902276_0_0_11"/>
<dbReference type="EMBL" id="CM001466">
    <property type="protein sequence ID" value="EHY89477.1"/>
    <property type="molecule type" value="Genomic_DNA"/>
</dbReference>
<dbReference type="AlphaFoldDB" id="H8G8W1"/>
<protein>
    <submittedName>
        <fullName evidence="1">Uncharacterized protein</fullName>
    </submittedName>
</protein>
<accession>H8G8W1</accession>
<gene>
    <name evidence="1" type="ORF">SacazDRAFT_02583</name>
</gene>
<reference evidence="1 2" key="1">
    <citation type="journal article" date="2012" name="Stand. Genomic Sci.">
        <title>Genome sequence of the soil bacterium Saccharomonospora azurea type strain (NA-128(T)).</title>
        <authorList>
            <person name="Klenk H.P."/>
            <person name="Held B."/>
            <person name="Lucas S."/>
            <person name="Lapidus A."/>
            <person name="Copeland A."/>
            <person name="Hammon N."/>
            <person name="Pitluck S."/>
            <person name="Goodwin L.A."/>
            <person name="Han C."/>
            <person name="Tapia R."/>
            <person name="Brambilla E.M."/>
            <person name="Potter G."/>
            <person name="Land M."/>
            <person name="Ivanova N."/>
            <person name="Rohde M."/>
            <person name="Goker M."/>
            <person name="Detter J.C."/>
            <person name="Kyrpides N.C."/>
            <person name="Woyke T."/>
        </authorList>
    </citation>
    <scope>NUCLEOTIDE SEQUENCE [LARGE SCALE GENOMIC DNA]</scope>
    <source>
        <strain evidence="1 2">NA-128</strain>
    </source>
</reference>
<dbReference type="RefSeq" id="WP_005442135.1">
    <property type="nucleotide sequence ID" value="NZ_CM001466.1"/>
</dbReference>
<keyword evidence="2" id="KW-1185">Reference proteome</keyword>
<evidence type="ECO:0000313" key="2">
    <source>
        <dbReference type="Proteomes" id="UP000004705"/>
    </source>
</evidence>
<evidence type="ECO:0000313" key="1">
    <source>
        <dbReference type="EMBL" id="EHY89477.1"/>
    </source>
</evidence>